<dbReference type="Proteomes" id="UP001260715">
    <property type="component" value="Unassembled WGS sequence"/>
</dbReference>
<evidence type="ECO:0000256" key="2">
    <source>
        <dbReference type="ARBA" id="ARBA00022629"/>
    </source>
</evidence>
<dbReference type="InterPro" id="IPR050406">
    <property type="entry name" value="FGGY_Carb_Kinase"/>
</dbReference>
<dbReference type="InterPro" id="IPR000577">
    <property type="entry name" value="Carb_kinase_FGGY"/>
</dbReference>
<protein>
    <recommendedName>
        <fullName evidence="8 10">Xylulose kinase</fullName>
        <shortName evidence="8 10">Xylulokinase</shortName>
        <ecNumber evidence="8 10">2.7.1.17</ecNumber>
    </recommendedName>
</protein>
<feature type="domain" description="Carbohydrate kinase FGGY C-terminal" evidence="12">
    <location>
        <begin position="258"/>
        <end position="448"/>
    </location>
</feature>
<dbReference type="Gene3D" id="3.30.420.40">
    <property type="match status" value="2"/>
</dbReference>
<reference evidence="13 14" key="1">
    <citation type="submission" date="2023-07" db="EMBL/GenBank/DDBJ databases">
        <title>Sorghum-associated microbial communities from plants grown in Nebraska, USA.</title>
        <authorList>
            <person name="Schachtman D."/>
        </authorList>
    </citation>
    <scope>NUCLEOTIDE SEQUENCE [LARGE SCALE GENOMIC DNA]</scope>
    <source>
        <strain evidence="13 14">596</strain>
    </source>
</reference>
<dbReference type="InterPro" id="IPR018484">
    <property type="entry name" value="FGGY_N"/>
</dbReference>
<dbReference type="Pfam" id="PF02782">
    <property type="entry name" value="FGGY_C"/>
    <property type="match status" value="1"/>
</dbReference>
<dbReference type="InterPro" id="IPR018483">
    <property type="entry name" value="Carb_kinase_FGGY_CS"/>
</dbReference>
<evidence type="ECO:0000256" key="3">
    <source>
        <dbReference type="ARBA" id="ARBA00022679"/>
    </source>
</evidence>
<evidence type="ECO:0000256" key="9">
    <source>
        <dbReference type="RuleBase" id="RU003733"/>
    </source>
</evidence>
<dbReference type="NCBIfam" id="TIGR01312">
    <property type="entry name" value="XylB"/>
    <property type="match status" value="1"/>
</dbReference>
<dbReference type="PANTHER" id="PTHR43095:SF5">
    <property type="entry name" value="XYLULOSE KINASE"/>
    <property type="match status" value="1"/>
</dbReference>
<comment type="similarity">
    <text evidence="1 8 9">Belongs to the FGGY kinase family.</text>
</comment>
<sequence>MTACLLGIDLGTSACKALLLSTDARILASASVGYPVSQPRERWVEQEPAHWIAAARQAVAQVLQAAGSVELLCIGLSGQMHGLTALDQHYRPLRPAILWNDQRNQAEADQITQAAGGLPSLLAHTGNRMLVGYTGGKLLWMQQHEPQWYEQLRVALNPKDYLRYVLTGEIATEVSDASGTGLFDVRRRQWATELIALAGLDSAHLPACFESQVVSGHVHAQAAAMFGIAAGIPVIGGGGDSVIQSLGAGVVAPGTLQTTIGTAGIVAAALDQPLSSPDGRIQVFCNVADQRWHAMGVSLNAGGALAWFRNVLCAGAGEPPSFEAIAAAAGRSVPGAHGLLFLPYLNGERCPHPDPSARAAFIGLHARHDHADLARSVLEGVVHSLCDMQDLMRAMGVSSAQVSTSGGGARSAVWRQIQADMLGCDVLTRQGAAEGAALGAALLAGVSMQVWPDIDHAASLLPELTRERPDATRHERYGQARAIYQQLYPLLTGSFARLGALAELGEAP</sequence>
<organism evidence="13 14">
    <name type="scientific">Herbaspirillum frisingense</name>
    <dbReference type="NCBI Taxonomy" id="92645"/>
    <lineage>
        <taxon>Bacteria</taxon>
        <taxon>Pseudomonadati</taxon>
        <taxon>Pseudomonadota</taxon>
        <taxon>Betaproteobacteria</taxon>
        <taxon>Burkholderiales</taxon>
        <taxon>Oxalobacteraceae</taxon>
        <taxon>Herbaspirillum</taxon>
    </lineage>
</organism>
<evidence type="ECO:0000313" key="13">
    <source>
        <dbReference type="EMBL" id="MDR6582338.1"/>
    </source>
</evidence>
<keyword evidence="2 8" id="KW-0859">Xylose metabolism</keyword>
<evidence type="ECO:0000259" key="12">
    <source>
        <dbReference type="Pfam" id="PF02782"/>
    </source>
</evidence>
<comment type="caution">
    <text evidence="13">The sequence shown here is derived from an EMBL/GenBank/DDBJ whole genome shotgun (WGS) entry which is preliminary data.</text>
</comment>
<feature type="binding site" evidence="8">
    <location>
        <begin position="80"/>
        <end position="81"/>
    </location>
    <ligand>
        <name>substrate</name>
    </ligand>
</feature>
<dbReference type="InterPro" id="IPR006000">
    <property type="entry name" value="Xylulokinase"/>
</dbReference>
<accession>A0ABU1P8W1</accession>
<dbReference type="InterPro" id="IPR043129">
    <property type="entry name" value="ATPase_NBD"/>
</dbReference>
<evidence type="ECO:0000256" key="10">
    <source>
        <dbReference type="RuleBase" id="RU364073"/>
    </source>
</evidence>
<feature type="site" description="Important for activity" evidence="8">
    <location>
        <position position="9"/>
    </location>
</feature>
<keyword evidence="14" id="KW-1185">Reference proteome</keyword>
<dbReference type="CDD" id="cd07808">
    <property type="entry name" value="ASKHA_NBD_FGGY_EcXK-like"/>
    <property type="match status" value="1"/>
</dbReference>
<dbReference type="PANTHER" id="PTHR43095">
    <property type="entry name" value="SUGAR KINASE"/>
    <property type="match status" value="1"/>
</dbReference>
<dbReference type="RefSeq" id="WP_102662546.1">
    <property type="nucleotide sequence ID" value="NZ_JAVDSJ010000001.1"/>
</dbReference>
<dbReference type="PROSITE" id="PS00933">
    <property type="entry name" value="FGGY_KINASES_1"/>
    <property type="match status" value="1"/>
</dbReference>
<evidence type="ECO:0000256" key="1">
    <source>
        <dbReference type="ARBA" id="ARBA00009156"/>
    </source>
</evidence>
<evidence type="ECO:0000259" key="11">
    <source>
        <dbReference type="Pfam" id="PF00370"/>
    </source>
</evidence>
<evidence type="ECO:0000256" key="6">
    <source>
        <dbReference type="ARBA" id="ARBA00022840"/>
    </source>
</evidence>
<dbReference type="GO" id="GO:0004856">
    <property type="term" value="F:D-xylulokinase activity"/>
    <property type="evidence" value="ECO:0007669"/>
    <property type="project" value="UniProtKB-EC"/>
</dbReference>
<dbReference type="HAMAP" id="MF_02220">
    <property type="entry name" value="XylB"/>
    <property type="match status" value="1"/>
</dbReference>
<evidence type="ECO:0000256" key="4">
    <source>
        <dbReference type="ARBA" id="ARBA00022741"/>
    </source>
</evidence>
<name>A0ABU1P8W1_9BURK</name>
<dbReference type="EMBL" id="JAVDSJ010000001">
    <property type="protein sequence ID" value="MDR6582338.1"/>
    <property type="molecule type" value="Genomic_DNA"/>
</dbReference>
<feature type="domain" description="Carbohydrate kinase FGGY N-terminal" evidence="11">
    <location>
        <begin position="5"/>
        <end position="247"/>
    </location>
</feature>
<keyword evidence="6 8" id="KW-0067">ATP-binding</keyword>
<gene>
    <name evidence="8 10" type="primary">xylB</name>
    <name evidence="13" type="ORF">J2W50_000513</name>
</gene>
<evidence type="ECO:0000313" key="14">
    <source>
        <dbReference type="Proteomes" id="UP001260715"/>
    </source>
</evidence>
<dbReference type="InterPro" id="IPR018485">
    <property type="entry name" value="FGGY_C"/>
</dbReference>
<keyword evidence="7 8" id="KW-0119">Carbohydrate metabolism</keyword>
<dbReference type="EC" id="2.7.1.17" evidence="8 10"/>
<dbReference type="Pfam" id="PF00370">
    <property type="entry name" value="FGGY_N"/>
    <property type="match status" value="1"/>
</dbReference>
<evidence type="ECO:0000256" key="7">
    <source>
        <dbReference type="ARBA" id="ARBA00023277"/>
    </source>
</evidence>
<dbReference type="PROSITE" id="PS00445">
    <property type="entry name" value="FGGY_KINASES_2"/>
    <property type="match status" value="1"/>
</dbReference>
<keyword evidence="4 8" id="KW-0547">Nucleotide-binding</keyword>
<evidence type="ECO:0000256" key="5">
    <source>
        <dbReference type="ARBA" id="ARBA00022777"/>
    </source>
</evidence>
<comment type="catalytic activity">
    <reaction evidence="8 10">
        <text>D-xylulose + ATP = D-xylulose 5-phosphate + ADP + H(+)</text>
        <dbReference type="Rhea" id="RHEA:10964"/>
        <dbReference type="ChEBI" id="CHEBI:15378"/>
        <dbReference type="ChEBI" id="CHEBI:17140"/>
        <dbReference type="ChEBI" id="CHEBI:30616"/>
        <dbReference type="ChEBI" id="CHEBI:57737"/>
        <dbReference type="ChEBI" id="CHEBI:456216"/>
        <dbReference type="EC" id="2.7.1.17"/>
    </reaction>
</comment>
<keyword evidence="5 8" id="KW-0418">Kinase</keyword>
<proteinExistence type="inferred from homology"/>
<dbReference type="SUPFAM" id="SSF53067">
    <property type="entry name" value="Actin-like ATPase domain"/>
    <property type="match status" value="2"/>
</dbReference>
<comment type="function">
    <text evidence="8">Catalyzes the phosphorylation of D-xylulose to D-xylulose 5-phosphate.</text>
</comment>
<dbReference type="PIRSF" id="PIRSF000538">
    <property type="entry name" value="GlpK"/>
    <property type="match status" value="1"/>
</dbReference>
<feature type="active site" description="Proton acceptor" evidence="8">
    <location>
        <position position="240"/>
    </location>
</feature>
<evidence type="ECO:0000256" key="8">
    <source>
        <dbReference type="HAMAP-Rule" id="MF_02220"/>
    </source>
</evidence>
<keyword evidence="3 8" id="KW-0808">Transferase</keyword>